<dbReference type="PROSITE" id="PS51257">
    <property type="entry name" value="PROKAR_LIPOPROTEIN"/>
    <property type="match status" value="1"/>
</dbReference>
<dbReference type="EMBL" id="CP016364">
    <property type="protein sequence ID" value="APG48385.1"/>
    <property type="molecule type" value="Genomic_DNA"/>
</dbReference>
<evidence type="ECO:0000256" key="1">
    <source>
        <dbReference type="SAM" id="SignalP"/>
    </source>
</evidence>
<feature type="chain" id="PRO_5012250485" description="Lipoprotein" evidence="1">
    <location>
        <begin position="19"/>
        <end position="61"/>
    </location>
</feature>
<accession>A0A1L3I8M6</accession>
<dbReference type="KEGG" id="php:PhaeoP97_03010"/>
<gene>
    <name evidence="2" type="ORF">PhaeoP97_03010</name>
</gene>
<reference evidence="3" key="1">
    <citation type="submission" date="2016-07" db="EMBL/GenBank/DDBJ databases">
        <title>Phaeobacter portensis sp. nov., a tropodithietic acid producing bacterium isolated from a German harbor.</title>
        <authorList>
            <person name="Freese H.M."/>
            <person name="Bunk B."/>
            <person name="Breider S."/>
            <person name="Brinkhoff T."/>
        </authorList>
    </citation>
    <scope>NUCLEOTIDE SEQUENCE [LARGE SCALE GENOMIC DNA]</scope>
    <source>
        <strain evidence="3">P97</strain>
    </source>
</reference>
<dbReference type="STRING" id="1844006.PhaeoP97_03010"/>
<sequence length="61" mass="5946" precursor="true">MQKMIAVLFVLAACVGLAACGVDGEPVRPSLNAGVGVSNSGVHAGGSLGLHKGPLSVYLGV</sequence>
<keyword evidence="1" id="KW-0732">Signal</keyword>
<protein>
    <recommendedName>
        <fullName evidence="4">Lipoprotein</fullName>
    </recommendedName>
</protein>
<feature type="signal peptide" evidence="1">
    <location>
        <begin position="1"/>
        <end position="18"/>
    </location>
</feature>
<dbReference type="Proteomes" id="UP000183859">
    <property type="component" value="Chromosome"/>
</dbReference>
<dbReference type="OrthoDB" id="7727800at2"/>
<organism evidence="2 3">
    <name type="scientific">Phaeobacter porticola</name>
    <dbReference type="NCBI Taxonomy" id="1844006"/>
    <lineage>
        <taxon>Bacteria</taxon>
        <taxon>Pseudomonadati</taxon>
        <taxon>Pseudomonadota</taxon>
        <taxon>Alphaproteobacteria</taxon>
        <taxon>Rhodobacterales</taxon>
        <taxon>Roseobacteraceae</taxon>
        <taxon>Phaeobacter</taxon>
    </lineage>
</organism>
<name>A0A1L3I8M6_9RHOB</name>
<proteinExistence type="predicted"/>
<evidence type="ECO:0000313" key="3">
    <source>
        <dbReference type="Proteomes" id="UP000183859"/>
    </source>
</evidence>
<keyword evidence="3" id="KW-1185">Reference proteome</keyword>
<dbReference type="AlphaFoldDB" id="A0A1L3I8M6"/>
<evidence type="ECO:0000313" key="2">
    <source>
        <dbReference type="EMBL" id="APG48385.1"/>
    </source>
</evidence>
<evidence type="ECO:0008006" key="4">
    <source>
        <dbReference type="Google" id="ProtNLM"/>
    </source>
</evidence>